<dbReference type="AlphaFoldDB" id="A0A5Q2MXZ6"/>
<accession>A0A5Q2MXZ6</accession>
<dbReference type="KEGG" id="hcv:FTV88_1421"/>
<keyword evidence="2" id="KW-1185">Reference proteome</keyword>
<dbReference type="EMBL" id="CP045875">
    <property type="protein sequence ID" value="QGG47568.1"/>
    <property type="molecule type" value="Genomic_DNA"/>
</dbReference>
<gene>
    <name evidence="1" type="ORF">FTV88_1421</name>
</gene>
<name>A0A5Q2MXZ6_9FIRM</name>
<proteinExistence type="predicted"/>
<protein>
    <submittedName>
        <fullName evidence="1">Uncharacterized protein</fullName>
    </submittedName>
</protein>
<organism evidence="1 2">
    <name type="scientific">Heliorestis convoluta</name>
    <dbReference type="NCBI Taxonomy" id="356322"/>
    <lineage>
        <taxon>Bacteria</taxon>
        <taxon>Bacillati</taxon>
        <taxon>Bacillota</taxon>
        <taxon>Clostridia</taxon>
        <taxon>Eubacteriales</taxon>
        <taxon>Heliobacteriaceae</taxon>
        <taxon>Heliorestis</taxon>
    </lineage>
</organism>
<evidence type="ECO:0000313" key="1">
    <source>
        <dbReference type="EMBL" id="QGG47568.1"/>
    </source>
</evidence>
<reference evidence="2" key="1">
    <citation type="submission" date="2019-11" db="EMBL/GenBank/DDBJ databases">
        <title>Genome sequence of Heliorestis convoluta strain HH, an alkaliphilic and minimalistic phototrophic bacterium from a soda lake in Egypt.</title>
        <authorList>
            <person name="Dewey E.D."/>
            <person name="Stokes L.M."/>
            <person name="Burchell B.M."/>
            <person name="Shaffer K.N."/>
            <person name="Huntington A.M."/>
            <person name="Baker J.M."/>
            <person name="Nadendla S."/>
            <person name="Giglio M.G."/>
            <person name="Touchman J.W."/>
            <person name="Blankenship R.E."/>
            <person name="Madigan M.T."/>
            <person name="Sattley W.M."/>
        </authorList>
    </citation>
    <scope>NUCLEOTIDE SEQUENCE [LARGE SCALE GENOMIC DNA]</scope>
    <source>
        <strain evidence="2">HH</strain>
    </source>
</reference>
<dbReference type="Proteomes" id="UP000366051">
    <property type="component" value="Chromosome"/>
</dbReference>
<evidence type="ECO:0000313" key="2">
    <source>
        <dbReference type="Proteomes" id="UP000366051"/>
    </source>
</evidence>
<sequence>MHGAITRLGKPTAAAEMAKIMQDNLQDQLTILKSQLEGVAIEI</sequence>